<feature type="transmembrane region" description="Helical" evidence="1">
    <location>
        <begin position="12"/>
        <end position="29"/>
    </location>
</feature>
<dbReference type="RefSeq" id="WP_267257987.1">
    <property type="nucleotide sequence ID" value="NZ_CP084204.1"/>
</dbReference>
<proteinExistence type="predicted"/>
<sequence>MFTAIFHDHYGYLAGTALAALALAGAAWWTARRLGSPQGRWWAGLAAAFTAMIGVTFMGSGPADGQCVINHDALEPFRTTQGLWNLAMTVPLGLFAVLAARRPLPVLVAVVALPLAVEFTQGSVDGLGRVCDSADAEMNILGGLAGAAVAALVLAVRGRVDWQAGVKAGLVAAGVLVVIGAGVARPLVSFTHLDGTGLSAADVTQRTAVEQAVEEAFGDRYELGRVYDQPCVGVPCTNVLFSLHPRGGAHPQGFADGTLSWPDKKRLSIEFAVGEGITATGFPVAGATAPAGEKAAYEAARWYMRAHYPWARQAAAHRTYPVGDRAELGWTTRWTWEDDGVLMPRALDVQVDRQGRVSRLDVTLGPTRLDLQRPKVSAVEAERIVRARLAAQSGGRGAPDEPRFDAFALKAVERDGEWRAEWLVHESVGAARDGAAPPAPGSADILWVDAVSGDVHVSAFGTG</sequence>
<keyword evidence="1" id="KW-0472">Membrane</keyword>
<feature type="transmembrane region" description="Helical" evidence="1">
    <location>
        <begin position="41"/>
        <end position="62"/>
    </location>
</feature>
<accession>A0ABY6QSK6</accession>
<dbReference type="GeneID" id="95598275"/>
<keyword evidence="1" id="KW-1133">Transmembrane helix</keyword>
<gene>
    <name evidence="3" type="ORF">LDH80_02495</name>
</gene>
<feature type="transmembrane region" description="Helical" evidence="1">
    <location>
        <begin position="106"/>
        <end position="124"/>
    </location>
</feature>
<feature type="domain" description="VanZ-like" evidence="2">
    <location>
        <begin position="74"/>
        <end position="152"/>
    </location>
</feature>
<feature type="transmembrane region" description="Helical" evidence="1">
    <location>
        <begin position="136"/>
        <end position="156"/>
    </location>
</feature>
<dbReference type="EMBL" id="CP084204">
    <property type="protein sequence ID" value="UZX19677.1"/>
    <property type="molecule type" value="Genomic_DNA"/>
</dbReference>
<dbReference type="InterPro" id="IPR006976">
    <property type="entry name" value="VanZ-like"/>
</dbReference>
<name>A0ABY6QSK6_9ACTN</name>
<dbReference type="Proteomes" id="UP001164506">
    <property type="component" value="Chromosome"/>
</dbReference>
<evidence type="ECO:0000313" key="4">
    <source>
        <dbReference type="Proteomes" id="UP001164506"/>
    </source>
</evidence>
<evidence type="ECO:0000256" key="1">
    <source>
        <dbReference type="SAM" id="Phobius"/>
    </source>
</evidence>
<evidence type="ECO:0000313" key="3">
    <source>
        <dbReference type="EMBL" id="UZX19677.1"/>
    </source>
</evidence>
<keyword evidence="1" id="KW-0812">Transmembrane</keyword>
<feature type="transmembrane region" description="Helical" evidence="1">
    <location>
        <begin position="82"/>
        <end position="99"/>
    </location>
</feature>
<dbReference type="Pfam" id="PF04892">
    <property type="entry name" value="VanZ"/>
    <property type="match status" value="1"/>
</dbReference>
<evidence type="ECO:0000259" key="2">
    <source>
        <dbReference type="Pfam" id="PF04892"/>
    </source>
</evidence>
<protein>
    <submittedName>
        <fullName evidence="3">VanZ family protein</fullName>
    </submittedName>
</protein>
<keyword evidence="4" id="KW-1185">Reference proteome</keyword>
<reference evidence="3" key="1">
    <citation type="submission" date="2021-09" db="EMBL/GenBank/DDBJ databases">
        <title>Complete genome sequence and metabolic characterization of Streptomyces tanashiensis DSM 731 the producer of antibacterial Kalafungin and diverse secondary metabolites.</title>
        <authorList>
            <person name="Abbasi M.N."/>
            <person name="Anwar M.N."/>
            <person name="Alam K."/>
            <person name="Shoaib M."/>
            <person name="Lin Z."/>
            <person name="Hayat M."/>
            <person name="Ali M.I."/>
            <person name="Malik H.M.T."/>
            <person name="Ahmed I."/>
            <person name="Li A."/>
            <person name="Hailong Wang H."/>
            <person name="Zhang Y."/>
        </authorList>
    </citation>
    <scope>NUCLEOTIDE SEQUENCE</scope>
    <source>
        <strain evidence="3">Kala</strain>
    </source>
</reference>
<organism evidence="3 4">
    <name type="scientific">Streptomyces tanashiensis</name>
    <dbReference type="NCBI Taxonomy" id="67367"/>
    <lineage>
        <taxon>Bacteria</taxon>
        <taxon>Bacillati</taxon>
        <taxon>Actinomycetota</taxon>
        <taxon>Actinomycetes</taxon>
        <taxon>Kitasatosporales</taxon>
        <taxon>Streptomycetaceae</taxon>
        <taxon>Streptomyces</taxon>
    </lineage>
</organism>
<feature type="transmembrane region" description="Helical" evidence="1">
    <location>
        <begin position="168"/>
        <end position="188"/>
    </location>
</feature>